<keyword evidence="1" id="KW-1133">Transmembrane helix</keyword>
<comment type="caution">
    <text evidence="2">The sequence shown here is derived from an EMBL/GenBank/DDBJ whole genome shotgun (WGS) entry which is preliminary data.</text>
</comment>
<accession>A0A2H0KMF7</accession>
<evidence type="ECO:0000313" key="3">
    <source>
        <dbReference type="Proteomes" id="UP000229570"/>
    </source>
</evidence>
<organism evidence="2 3">
    <name type="scientific">Candidatus Roizmanbacteria bacterium CG11_big_fil_rev_8_21_14_0_20_35_14</name>
    <dbReference type="NCBI Taxonomy" id="1974855"/>
    <lineage>
        <taxon>Bacteria</taxon>
        <taxon>Candidatus Roizmaniibacteriota</taxon>
    </lineage>
</organism>
<protein>
    <submittedName>
        <fullName evidence="2">Uncharacterized protein</fullName>
    </submittedName>
</protein>
<dbReference type="Proteomes" id="UP000229570">
    <property type="component" value="Unassembled WGS sequence"/>
</dbReference>
<name>A0A2H0KMF7_9BACT</name>
<keyword evidence="1" id="KW-0472">Membrane</keyword>
<proteinExistence type="predicted"/>
<dbReference type="AlphaFoldDB" id="A0A2H0KMF7"/>
<sequence length="110" mass="12905">MTRSNLREAKTEVLQGKIEIIKTAYPKLFENTNTLATVLNTATAIISQDETPYNFQGDITTIAPFNKFSLRYETYETMKQSSMKRKWKLHILILQDLILIMISFFYTWET</sequence>
<feature type="transmembrane region" description="Helical" evidence="1">
    <location>
        <begin position="89"/>
        <end position="108"/>
    </location>
</feature>
<evidence type="ECO:0000313" key="2">
    <source>
        <dbReference type="EMBL" id="PIQ72438.1"/>
    </source>
</evidence>
<gene>
    <name evidence="2" type="ORF">COV86_03065</name>
</gene>
<keyword evidence="1" id="KW-0812">Transmembrane</keyword>
<evidence type="ECO:0000256" key="1">
    <source>
        <dbReference type="SAM" id="Phobius"/>
    </source>
</evidence>
<dbReference type="EMBL" id="PCVL01000041">
    <property type="protein sequence ID" value="PIQ72438.1"/>
    <property type="molecule type" value="Genomic_DNA"/>
</dbReference>
<reference evidence="2 3" key="1">
    <citation type="submission" date="2017-09" db="EMBL/GenBank/DDBJ databases">
        <title>Depth-based differentiation of microbial function through sediment-hosted aquifers and enrichment of novel symbionts in the deep terrestrial subsurface.</title>
        <authorList>
            <person name="Probst A.J."/>
            <person name="Ladd B."/>
            <person name="Jarett J.K."/>
            <person name="Geller-Mcgrath D.E."/>
            <person name="Sieber C.M."/>
            <person name="Emerson J.B."/>
            <person name="Anantharaman K."/>
            <person name="Thomas B.C."/>
            <person name="Malmstrom R."/>
            <person name="Stieglmeier M."/>
            <person name="Klingl A."/>
            <person name="Woyke T."/>
            <person name="Ryan C.M."/>
            <person name="Banfield J.F."/>
        </authorList>
    </citation>
    <scope>NUCLEOTIDE SEQUENCE [LARGE SCALE GENOMIC DNA]</scope>
    <source>
        <strain evidence="2">CG11_big_fil_rev_8_21_14_0_20_35_14</strain>
    </source>
</reference>